<dbReference type="GO" id="GO:0008915">
    <property type="term" value="F:lipid-A-disaccharide synthase activity"/>
    <property type="evidence" value="ECO:0007669"/>
    <property type="project" value="UniProtKB-EC"/>
</dbReference>
<dbReference type="PANTHER" id="PTHR30372">
    <property type="entry name" value="LIPID-A-DISACCHARIDE SYNTHASE"/>
    <property type="match status" value="1"/>
</dbReference>
<organism evidence="8 9">
    <name type="scientific">Pythium oligandrum</name>
    <name type="common">Mycoparasitic fungus</name>
    <dbReference type="NCBI Taxonomy" id="41045"/>
    <lineage>
        <taxon>Eukaryota</taxon>
        <taxon>Sar</taxon>
        <taxon>Stramenopiles</taxon>
        <taxon>Oomycota</taxon>
        <taxon>Peronosporomycetes</taxon>
        <taxon>Pythiales</taxon>
        <taxon>Pythiaceae</taxon>
        <taxon>Pythium</taxon>
    </lineage>
</organism>
<dbReference type="SUPFAM" id="SSF53756">
    <property type="entry name" value="UDP-Glycosyltransferase/glycogen phosphorylase"/>
    <property type="match status" value="2"/>
</dbReference>
<evidence type="ECO:0000256" key="5">
    <source>
        <dbReference type="ARBA" id="ARBA00022679"/>
    </source>
</evidence>
<dbReference type="Gene3D" id="3.40.50.2000">
    <property type="entry name" value="Glycogen Phosphorylase B"/>
    <property type="match status" value="1"/>
</dbReference>
<dbReference type="GO" id="GO:0005543">
    <property type="term" value="F:phospholipid binding"/>
    <property type="evidence" value="ECO:0007669"/>
    <property type="project" value="TreeGrafter"/>
</dbReference>
<keyword evidence="4" id="KW-0328">Glycosyltransferase</keyword>
<comment type="catalytic activity">
    <reaction evidence="7">
        <text>a lipid X + a UDP-2-N,3-O-bis[(3R)-3-hydroxyacyl]-alpha-D-glucosamine = a lipid A disaccharide + UDP + H(+)</text>
        <dbReference type="Rhea" id="RHEA:67828"/>
        <dbReference type="ChEBI" id="CHEBI:15378"/>
        <dbReference type="ChEBI" id="CHEBI:58223"/>
        <dbReference type="ChEBI" id="CHEBI:137748"/>
        <dbReference type="ChEBI" id="CHEBI:176338"/>
        <dbReference type="ChEBI" id="CHEBI:176343"/>
        <dbReference type="EC" id="2.4.1.182"/>
    </reaction>
</comment>
<evidence type="ECO:0000313" key="8">
    <source>
        <dbReference type="EMBL" id="TMW62562.1"/>
    </source>
</evidence>
<comment type="caution">
    <text evidence="8">The sequence shown here is derived from an EMBL/GenBank/DDBJ whole genome shotgun (WGS) entry which is preliminary data.</text>
</comment>
<dbReference type="GO" id="GO:0009245">
    <property type="term" value="P:lipid A biosynthetic process"/>
    <property type="evidence" value="ECO:0007669"/>
    <property type="project" value="UniProtKB-KW"/>
</dbReference>
<dbReference type="AlphaFoldDB" id="A0A8K1CI61"/>
<evidence type="ECO:0000256" key="7">
    <source>
        <dbReference type="ARBA" id="ARBA00048975"/>
    </source>
</evidence>
<dbReference type="InterPro" id="IPR003835">
    <property type="entry name" value="Glyco_trans_19"/>
</dbReference>
<evidence type="ECO:0000313" key="9">
    <source>
        <dbReference type="Proteomes" id="UP000794436"/>
    </source>
</evidence>
<dbReference type="Pfam" id="PF02684">
    <property type="entry name" value="LpxB"/>
    <property type="match status" value="2"/>
</dbReference>
<dbReference type="PANTHER" id="PTHR30372:SF4">
    <property type="entry name" value="LIPID-A-DISACCHARIDE SYNTHASE, MITOCHONDRIAL-RELATED"/>
    <property type="match status" value="1"/>
</dbReference>
<dbReference type="OrthoDB" id="2419at2759"/>
<evidence type="ECO:0000256" key="6">
    <source>
        <dbReference type="ARBA" id="ARBA00023098"/>
    </source>
</evidence>
<keyword evidence="9" id="KW-1185">Reference proteome</keyword>
<dbReference type="GO" id="GO:0016020">
    <property type="term" value="C:membrane"/>
    <property type="evidence" value="ECO:0007669"/>
    <property type="project" value="GOC"/>
</dbReference>
<dbReference type="Proteomes" id="UP000794436">
    <property type="component" value="Unassembled WGS sequence"/>
</dbReference>
<protein>
    <recommendedName>
        <fullName evidence="1">lipid-A-disaccharide synthase</fullName>
        <ecNumber evidence="1">2.4.1.182</ecNumber>
    </recommendedName>
</protein>
<evidence type="ECO:0000256" key="2">
    <source>
        <dbReference type="ARBA" id="ARBA00022516"/>
    </source>
</evidence>
<dbReference type="EMBL" id="SPLM01000073">
    <property type="protein sequence ID" value="TMW62562.1"/>
    <property type="molecule type" value="Genomic_DNA"/>
</dbReference>
<evidence type="ECO:0000256" key="1">
    <source>
        <dbReference type="ARBA" id="ARBA00012687"/>
    </source>
</evidence>
<evidence type="ECO:0000256" key="3">
    <source>
        <dbReference type="ARBA" id="ARBA00022556"/>
    </source>
</evidence>
<keyword evidence="5" id="KW-0808">Transferase</keyword>
<keyword evidence="3" id="KW-0441">Lipid A biosynthesis</keyword>
<keyword evidence="6" id="KW-0443">Lipid metabolism</keyword>
<reference evidence="8" key="1">
    <citation type="submission" date="2019-03" db="EMBL/GenBank/DDBJ databases">
        <title>Long read genome sequence of the mycoparasitic Pythium oligandrum ATCC 38472 isolated from sugarbeet rhizosphere.</title>
        <authorList>
            <person name="Gaulin E."/>
        </authorList>
    </citation>
    <scope>NUCLEOTIDE SEQUENCE</scope>
    <source>
        <strain evidence="8">ATCC 38472_TT</strain>
    </source>
</reference>
<dbReference type="EC" id="2.4.1.182" evidence="1"/>
<sequence length="509" mass="55766">MLGRRVARPRVFLRGHGVRGVNGAATREKRVYLIAGEASGDAIGSQVISALQRLAANDPSTRFVFGGIGGQNMCKTGGFESLFPMQELSVMGLVEVLPYVFRFKRRLSDTVSDIKRFRPDLVLTIDSKGFTFRVLRALMDDPTTRDSILRMHCVAPSVWAYKHRQRKTNYDDLATLLHKMFVILPFEEAIFNGAKGGSWCEFVGHPAVEAFLEYHGAFDEKNPQQMGTDGSDGLVVEAGGLLDLSKYGSDILARQGAVLRQLMTKKRDVNSRKKLRERLNLPHDAFVICGLVGSRQNEVHKTLSTVLAAVKHLQESSPSQKITLVLPTISAVRSLIEQKVAALPFSFSDSVHILVDCNTSTRFDLFNAADAAVAVSGTIVMETALNSLPTVVIYRANRLTEFLAKQLSAVNFVSIPNLLLGRSVIPELLFQDCKPDAISNALRAILHTTSNGTHTESSVHQDPGLPAALSTLAKWTADSAPIRGSDCVAHSVWKMLDSQSVRHDSAKNS</sequence>
<proteinExistence type="predicted"/>
<keyword evidence="2" id="KW-0444">Lipid biosynthesis</keyword>
<evidence type="ECO:0000256" key="4">
    <source>
        <dbReference type="ARBA" id="ARBA00022676"/>
    </source>
</evidence>
<name>A0A8K1CI61_PYTOL</name>
<gene>
    <name evidence="8" type="ORF">Poli38472_005180</name>
</gene>
<accession>A0A8K1CI61</accession>